<protein>
    <submittedName>
        <fullName evidence="1">Phage head-tail adaptor, putative, SPP1 family</fullName>
    </submittedName>
</protein>
<proteinExistence type="predicted"/>
<dbReference type="InterPro" id="IPR038666">
    <property type="entry name" value="SSP1_head-tail_sf"/>
</dbReference>
<gene>
    <name evidence="1" type="ORF">SAMN06297144_1873</name>
</gene>
<keyword evidence="2" id="KW-1185">Reference proteome</keyword>
<dbReference type="NCBIfam" id="TIGR01563">
    <property type="entry name" value="gp16_SPP1"/>
    <property type="match status" value="1"/>
</dbReference>
<dbReference type="Gene3D" id="2.40.10.270">
    <property type="entry name" value="Bacteriophage SPP1 head-tail adaptor protein"/>
    <property type="match status" value="1"/>
</dbReference>
<accession>A0A285QYW6</accession>
<evidence type="ECO:0000313" key="2">
    <source>
        <dbReference type="Proteomes" id="UP000219494"/>
    </source>
</evidence>
<dbReference type="RefSeq" id="WP_179640944.1">
    <property type="nucleotide sequence ID" value="NZ_OBMI01000002.1"/>
</dbReference>
<evidence type="ECO:0000313" key="1">
    <source>
        <dbReference type="EMBL" id="SOB86764.1"/>
    </source>
</evidence>
<dbReference type="Pfam" id="PF05521">
    <property type="entry name" value="Phage_HCP"/>
    <property type="match status" value="1"/>
</dbReference>
<dbReference type="EMBL" id="OBMI01000002">
    <property type="protein sequence ID" value="SOB86764.1"/>
    <property type="molecule type" value="Genomic_DNA"/>
</dbReference>
<name>A0A285QYW6_9SPHN</name>
<dbReference type="InterPro" id="IPR008767">
    <property type="entry name" value="Phage_SPP1_head-tail_adaptor"/>
</dbReference>
<reference evidence="1 2" key="1">
    <citation type="submission" date="2017-07" db="EMBL/GenBank/DDBJ databases">
        <authorList>
            <person name="Sun Z.S."/>
            <person name="Albrecht U."/>
            <person name="Echele G."/>
            <person name="Lee C.C."/>
        </authorList>
    </citation>
    <scope>NUCLEOTIDE SEQUENCE [LARGE SCALE GENOMIC DNA]</scope>
    <source>
        <strain evidence="1 2">CGMCC 1.12672</strain>
    </source>
</reference>
<organism evidence="1 2">
    <name type="scientific">Sphingomonas guangdongensis</name>
    <dbReference type="NCBI Taxonomy" id="1141890"/>
    <lineage>
        <taxon>Bacteria</taxon>
        <taxon>Pseudomonadati</taxon>
        <taxon>Pseudomonadota</taxon>
        <taxon>Alphaproteobacteria</taxon>
        <taxon>Sphingomonadales</taxon>
        <taxon>Sphingomonadaceae</taxon>
        <taxon>Sphingomonas</taxon>
    </lineage>
</organism>
<dbReference type="AlphaFoldDB" id="A0A285QYW6"/>
<dbReference type="Proteomes" id="UP000219494">
    <property type="component" value="Unassembled WGS sequence"/>
</dbReference>
<sequence>MTIRSGSLDRSLTLSTETQTRDNVAQIVSTWTVVATAWSERLELRWSDVERLGVSERQAAARYRIRWRTGVTVGMRATVDGQHYRVRGVAPEGRRDALVLTLVSE</sequence>